<protein>
    <submittedName>
        <fullName evidence="2">Uncharacterized protein</fullName>
    </submittedName>
</protein>
<dbReference type="Proteomes" id="UP000198310">
    <property type="component" value="Unassembled WGS sequence"/>
</dbReference>
<dbReference type="AlphaFoldDB" id="A0A239B3R0"/>
<organism evidence="2 3">
    <name type="scientific">Hymenobacter mucosus</name>
    <dbReference type="NCBI Taxonomy" id="1411120"/>
    <lineage>
        <taxon>Bacteria</taxon>
        <taxon>Pseudomonadati</taxon>
        <taxon>Bacteroidota</taxon>
        <taxon>Cytophagia</taxon>
        <taxon>Cytophagales</taxon>
        <taxon>Hymenobacteraceae</taxon>
        <taxon>Hymenobacter</taxon>
    </lineage>
</organism>
<accession>A0A239B3R0</accession>
<evidence type="ECO:0000256" key="1">
    <source>
        <dbReference type="SAM" id="MobiDB-lite"/>
    </source>
</evidence>
<reference evidence="3" key="1">
    <citation type="submission" date="2017-06" db="EMBL/GenBank/DDBJ databases">
        <authorList>
            <person name="Varghese N."/>
            <person name="Submissions S."/>
        </authorList>
    </citation>
    <scope>NUCLEOTIDE SEQUENCE [LARGE SCALE GENOMIC DNA]</scope>
    <source>
        <strain evidence="3">DSM 28041</strain>
    </source>
</reference>
<keyword evidence="3" id="KW-1185">Reference proteome</keyword>
<feature type="region of interest" description="Disordered" evidence="1">
    <location>
        <begin position="1"/>
        <end position="91"/>
    </location>
</feature>
<name>A0A239B3R0_9BACT</name>
<sequence length="91" mass="9967">MKNQENKPSDKLQDTPQGPDAMQPNAAPVDPETRNHSNSGGNQTQNLNQNMITESGNQIKNNTPGGNFNTVRSARTNKPRSNPNPSQQNQK</sequence>
<feature type="compositionally biased region" description="Basic and acidic residues" evidence="1">
    <location>
        <begin position="1"/>
        <end position="13"/>
    </location>
</feature>
<evidence type="ECO:0000313" key="2">
    <source>
        <dbReference type="EMBL" id="SNS02626.1"/>
    </source>
</evidence>
<gene>
    <name evidence="2" type="ORF">SAMN06269173_11813</name>
</gene>
<feature type="compositionally biased region" description="Polar residues" evidence="1">
    <location>
        <begin position="36"/>
        <end position="91"/>
    </location>
</feature>
<proteinExistence type="predicted"/>
<evidence type="ECO:0000313" key="3">
    <source>
        <dbReference type="Proteomes" id="UP000198310"/>
    </source>
</evidence>
<dbReference type="EMBL" id="FZNS01000018">
    <property type="protein sequence ID" value="SNS02626.1"/>
    <property type="molecule type" value="Genomic_DNA"/>
</dbReference>
<dbReference type="RefSeq" id="WP_045689551.1">
    <property type="nucleotide sequence ID" value="NZ_FZNS01000018.1"/>
</dbReference>